<dbReference type="InterPro" id="IPR017482">
    <property type="entry name" value="Lambda-type_endonuclease"/>
</dbReference>
<dbReference type="Pfam" id="PF09588">
    <property type="entry name" value="YqaJ"/>
    <property type="match status" value="1"/>
</dbReference>
<evidence type="ECO:0000259" key="1">
    <source>
        <dbReference type="Pfam" id="PF09588"/>
    </source>
</evidence>
<accession>A0A6N7VLH6</accession>
<evidence type="ECO:0000313" key="2">
    <source>
        <dbReference type="EMBL" id="MSS82507.1"/>
    </source>
</evidence>
<reference evidence="2 3" key="1">
    <citation type="submission" date="2019-08" db="EMBL/GenBank/DDBJ databases">
        <title>In-depth cultivation of the pig gut microbiome towards novel bacterial diversity and tailored functional studies.</title>
        <authorList>
            <person name="Wylensek D."/>
            <person name="Hitch T.C.A."/>
            <person name="Clavel T."/>
        </authorList>
    </citation>
    <scope>NUCLEOTIDE SEQUENCE [LARGE SCALE GENOMIC DNA]</scope>
    <source>
        <strain evidence="2 3">WCA-389-WT-5B</strain>
    </source>
</reference>
<dbReference type="PANTHER" id="PTHR46609">
    <property type="entry name" value="EXONUCLEASE, PHAGE-TYPE/RECB, C-TERMINAL DOMAIN-CONTAINING PROTEIN"/>
    <property type="match status" value="1"/>
</dbReference>
<comment type="caution">
    <text evidence="2">The sequence shown here is derived from an EMBL/GenBank/DDBJ whole genome shotgun (WGS) entry which is preliminary data.</text>
</comment>
<dbReference type="InterPro" id="IPR011604">
    <property type="entry name" value="PDDEXK-like_dom_sf"/>
</dbReference>
<dbReference type="NCBIfam" id="TIGR03033">
    <property type="entry name" value="phage_rel_nuc"/>
    <property type="match status" value="1"/>
</dbReference>
<protein>
    <submittedName>
        <fullName evidence="2">Endonuclease</fullName>
    </submittedName>
</protein>
<dbReference type="OrthoDB" id="46225at2"/>
<feature type="domain" description="YqaJ viral recombinase" evidence="1">
    <location>
        <begin position="22"/>
        <end position="155"/>
    </location>
</feature>
<evidence type="ECO:0000313" key="3">
    <source>
        <dbReference type="Proteomes" id="UP000441455"/>
    </source>
</evidence>
<dbReference type="Gene3D" id="3.90.320.10">
    <property type="match status" value="1"/>
</dbReference>
<dbReference type="PANTHER" id="PTHR46609:SF6">
    <property type="entry name" value="EXONUCLEASE, PHAGE-TYPE_RECB, C-TERMINAL DOMAIN-CONTAINING PROTEIN-RELATED"/>
    <property type="match status" value="1"/>
</dbReference>
<dbReference type="SUPFAM" id="SSF52980">
    <property type="entry name" value="Restriction endonuclease-like"/>
    <property type="match status" value="1"/>
</dbReference>
<gene>
    <name evidence="2" type="ORF">FX155_07860</name>
</gene>
<dbReference type="EMBL" id="VULN01000010">
    <property type="protein sequence ID" value="MSS82507.1"/>
    <property type="molecule type" value="Genomic_DNA"/>
</dbReference>
<dbReference type="InterPro" id="IPR051703">
    <property type="entry name" value="NF-kappa-B_Signaling_Reg"/>
</dbReference>
<proteinExistence type="predicted"/>
<keyword evidence="2" id="KW-0540">Nuclease</keyword>
<dbReference type="RefSeq" id="WP_154488342.1">
    <property type="nucleotide sequence ID" value="NZ_VULN01000010.1"/>
</dbReference>
<sequence length="329" mass="37544">MSKIKGTTMILTVDQSKDHNAWLAARSKGIGGSDAGTIMGSDPWKSPYQLWLEKTGQVEPEDISQKDAVYWGTVLEPLVAKRFSEVTGKKVERCGTLQNNKAPWMLANIDRLVLGEGAGLEIKTTNAFRSAEWDGDQLPDSYYWQCQHYMMTTGLPLWYIAVLIGGQDFRWKAIPRNEEDIKELFLREEEFWNVNVLQHVMPGIDGSDCTRDALKEQYPGGDLEELELTGDADLLLYERQDLMEHLTDYKEKLQFTDNKLKALLGNHELATTPQGIRITYKTQAGRTTIDRKKLEKEWPDIYQQVVKIGKPTRVLRFRAPKEDDSNGND</sequence>
<name>A0A6N7VLH6_ACIFE</name>
<keyword evidence="2" id="KW-0255">Endonuclease</keyword>
<dbReference type="GO" id="GO:0004519">
    <property type="term" value="F:endonuclease activity"/>
    <property type="evidence" value="ECO:0007669"/>
    <property type="project" value="UniProtKB-KW"/>
</dbReference>
<keyword evidence="2" id="KW-0378">Hydrolase</keyword>
<dbReference type="Proteomes" id="UP000441455">
    <property type="component" value="Unassembled WGS sequence"/>
</dbReference>
<dbReference type="AlphaFoldDB" id="A0A6N7VLH6"/>
<dbReference type="InterPro" id="IPR019080">
    <property type="entry name" value="YqaJ_viral_recombinase"/>
</dbReference>
<dbReference type="InterPro" id="IPR011335">
    <property type="entry name" value="Restrct_endonuc-II-like"/>
</dbReference>
<organism evidence="2 3">
    <name type="scientific">Acidaminococcus fermentans</name>
    <dbReference type="NCBI Taxonomy" id="905"/>
    <lineage>
        <taxon>Bacteria</taxon>
        <taxon>Bacillati</taxon>
        <taxon>Bacillota</taxon>
        <taxon>Negativicutes</taxon>
        <taxon>Acidaminococcales</taxon>
        <taxon>Acidaminococcaceae</taxon>
        <taxon>Acidaminococcus</taxon>
    </lineage>
</organism>